<feature type="domain" description="C2H2-type" evidence="8">
    <location>
        <begin position="1299"/>
        <end position="1326"/>
    </location>
</feature>
<evidence type="ECO:0000256" key="4">
    <source>
        <dbReference type="ARBA" id="ARBA00022833"/>
    </source>
</evidence>
<evidence type="ECO:0000313" key="12">
    <source>
        <dbReference type="RefSeq" id="XP_067148333.1"/>
    </source>
</evidence>
<feature type="domain" description="C2H2-type" evidence="8">
    <location>
        <begin position="551"/>
        <end position="578"/>
    </location>
</feature>
<dbReference type="PANTHER" id="PTHR24381">
    <property type="entry name" value="ZINC FINGER PROTEIN"/>
    <property type="match status" value="1"/>
</dbReference>
<feature type="compositionally biased region" description="Basic and acidic residues" evidence="7">
    <location>
        <begin position="1028"/>
        <end position="1040"/>
    </location>
</feature>
<evidence type="ECO:0000259" key="8">
    <source>
        <dbReference type="PROSITE" id="PS50157"/>
    </source>
</evidence>
<evidence type="ECO:0000259" key="9">
    <source>
        <dbReference type="PROSITE" id="PS50805"/>
    </source>
</evidence>
<feature type="region of interest" description="Disordered" evidence="7">
    <location>
        <begin position="1123"/>
        <end position="1142"/>
    </location>
</feature>
<feature type="compositionally biased region" description="Polar residues" evidence="7">
    <location>
        <begin position="1813"/>
        <end position="1828"/>
    </location>
</feature>
<dbReference type="SMART" id="SM00355">
    <property type="entry name" value="ZnF_C2H2"/>
    <property type="match status" value="16"/>
</dbReference>
<evidence type="ECO:0000256" key="7">
    <source>
        <dbReference type="SAM" id="MobiDB-lite"/>
    </source>
</evidence>
<feature type="domain" description="C2H2-type" evidence="8">
    <location>
        <begin position="1325"/>
        <end position="1354"/>
    </location>
</feature>
<dbReference type="InterPro" id="IPR001909">
    <property type="entry name" value="KRAB"/>
</dbReference>
<feature type="region of interest" description="Disordered" evidence="7">
    <location>
        <begin position="956"/>
        <end position="1076"/>
    </location>
</feature>
<keyword evidence="1" id="KW-0479">Metal-binding</keyword>
<feature type="compositionally biased region" description="Low complexity" evidence="7">
    <location>
        <begin position="23"/>
        <end position="34"/>
    </location>
</feature>
<feature type="region of interest" description="Disordered" evidence="7">
    <location>
        <begin position="351"/>
        <end position="402"/>
    </location>
</feature>
<keyword evidence="11" id="KW-1185">Reference proteome</keyword>
<gene>
    <name evidence="12" type="primary">LOC106496054</name>
</gene>
<name>A0ABM4E6I8_9AVES</name>
<dbReference type="SMART" id="SM00349">
    <property type="entry name" value="KRAB"/>
    <property type="match status" value="3"/>
</dbReference>
<dbReference type="SUPFAM" id="SSF109640">
    <property type="entry name" value="KRAB domain (Kruppel-associated box)"/>
    <property type="match status" value="2"/>
</dbReference>
<dbReference type="RefSeq" id="XP_067148333.1">
    <property type="nucleotide sequence ID" value="XM_067292232.1"/>
</dbReference>
<feature type="domain" description="C2H2-type" evidence="8">
    <location>
        <begin position="1857"/>
        <end position="1879"/>
    </location>
</feature>
<dbReference type="Pfam" id="PF01352">
    <property type="entry name" value="KRAB"/>
    <property type="match status" value="2"/>
</dbReference>
<feature type="compositionally biased region" description="Basic and acidic residues" evidence="7">
    <location>
        <begin position="997"/>
        <end position="1018"/>
    </location>
</feature>
<dbReference type="Gene3D" id="6.10.140.140">
    <property type="match status" value="2"/>
</dbReference>
<feature type="domain" description="KRAB" evidence="9">
    <location>
        <begin position="116"/>
        <end position="187"/>
    </location>
</feature>
<accession>A0ABM4E6I8</accession>
<dbReference type="PROSITE" id="PS50805">
    <property type="entry name" value="KRAB"/>
    <property type="match status" value="2"/>
</dbReference>
<dbReference type="GeneID" id="106496054"/>
<feature type="compositionally biased region" description="Polar residues" evidence="7">
    <location>
        <begin position="1058"/>
        <end position="1074"/>
    </location>
</feature>
<feature type="region of interest" description="Disordered" evidence="7">
    <location>
        <begin position="521"/>
        <end position="544"/>
    </location>
</feature>
<reference evidence="11" key="1">
    <citation type="submission" date="2025-05" db="UniProtKB">
        <authorList>
            <consortium name="RefSeq"/>
        </authorList>
    </citation>
    <scope>NUCLEOTIDE SEQUENCE [LARGE SCALE GENOMIC DNA]</scope>
</reference>
<keyword evidence="4" id="KW-0862">Zinc</keyword>
<feature type="coiled-coil region" evidence="6">
    <location>
        <begin position="34"/>
        <end position="61"/>
    </location>
</feature>
<evidence type="ECO:0008006" key="13">
    <source>
        <dbReference type="Google" id="ProtNLM"/>
    </source>
</evidence>
<feature type="compositionally biased region" description="Basic and acidic residues" evidence="7">
    <location>
        <begin position="956"/>
        <end position="971"/>
    </location>
</feature>
<feature type="domain" description="C2H2-type" evidence="8">
    <location>
        <begin position="2027"/>
        <end position="2054"/>
    </location>
</feature>
<feature type="domain" description="C2H2-type" evidence="8">
    <location>
        <begin position="1969"/>
        <end position="1996"/>
    </location>
</feature>
<evidence type="ECO:0000259" key="10">
    <source>
        <dbReference type="PROSITE" id="PS50806"/>
    </source>
</evidence>
<dbReference type="Proteomes" id="UP001652627">
    <property type="component" value="Chromosome 2"/>
</dbReference>
<feature type="compositionally biased region" description="Polar residues" evidence="7">
    <location>
        <begin position="185"/>
        <end position="201"/>
    </location>
</feature>
<dbReference type="PROSITE" id="PS50806">
    <property type="entry name" value="KRAB_RELATED"/>
    <property type="match status" value="1"/>
</dbReference>
<dbReference type="CDD" id="cd07765">
    <property type="entry name" value="KRAB_A-box"/>
    <property type="match status" value="2"/>
</dbReference>
<keyword evidence="3 5" id="KW-0863">Zinc-finger</keyword>
<dbReference type="InterPro" id="IPR013087">
    <property type="entry name" value="Znf_C2H2_type"/>
</dbReference>
<feature type="region of interest" description="Disordered" evidence="7">
    <location>
        <begin position="1351"/>
        <end position="1379"/>
    </location>
</feature>
<reference evidence="12" key="2">
    <citation type="submission" date="2025-08" db="UniProtKB">
        <authorList>
            <consortium name="RefSeq"/>
        </authorList>
    </citation>
    <scope>IDENTIFICATION</scope>
    <source>
        <tissue evidence="12">Blood</tissue>
    </source>
</reference>
<feature type="domain" description="C2H2-type" evidence="8">
    <location>
        <begin position="450"/>
        <end position="477"/>
    </location>
</feature>
<organism evidence="11 12">
    <name type="scientific">Apteryx mantelli</name>
    <name type="common">North Island brown kiwi</name>
    <dbReference type="NCBI Taxonomy" id="2696672"/>
    <lineage>
        <taxon>Eukaryota</taxon>
        <taxon>Metazoa</taxon>
        <taxon>Chordata</taxon>
        <taxon>Craniata</taxon>
        <taxon>Vertebrata</taxon>
        <taxon>Euteleostomi</taxon>
        <taxon>Archelosauria</taxon>
        <taxon>Archosauria</taxon>
        <taxon>Dinosauria</taxon>
        <taxon>Saurischia</taxon>
        <taxon>Theropoda</taxon>
        <taxon>Coelurosauria</taxon>
        <taxon>Aves</taxon>
        <taxon>Palaeognathae</taxon>
        <taxon>Apterygiformes</taxon>
        <taxon>Apterygidae</taxon>
        <taxon>Apteryx</taxon>
    </lineage>
</organism>
<feature type="region of interest" description="Disordered" evidence="7">
    <location>
        <begin position="1910"/>
        <end position="1963"/>
    </location>
</feature>
<evidence type="ECO:0000256" key="6">
    <source>
        <dbReference type="SAM" id="Coils"/>
    </source>
</evidence>
<proteinExistence type="predicted"/>
<feature type="region of interest" description="Disordered" evidence="7">
    <location>
        <begin position="592"/>
        <end position="655"/>
    </location>
</feature>
<feature type="region of interest" description="Disordered" evidence="7">
    <location>
        <begin position="1777"/>
        <end position="1840"/>
    </location>
</feature>
<feature type="compositionally biased region" description="Basic and acidic residues" evidence="7">
    <location>
        <begin position="1910"/>
        <end position="1921"/>
    </location>
</feature>
<dbReference type="PROSITE" id="PS50157">
    <property type="entry name" value="ZINC_FINGER_C2H2_2"/>
    <property type="match status" value="16"/>
</dbReference>
<sequence>MSRRGLAQVSAWDSGAGERGPVRAMGPRAAAGQAEAHAQELRELRSRTERAERRLLACENLVGELGSHMAALGSLLQGYGQLQQRLDNVENLLKNRNFWLLRLPPGTRGEIPKVPVTFDDISVYFNEQEWERLDSWQKDLYRAVMRGNYETLISLDYAVSKPDILAQMERDEELCTKDSEEPPQTGIQDSQEPSQTCIQDSQEPPQPPEETDGKEKALEEEVPMEADTDYAVSKPDILAQMERDEELCTKDSEEPPQTGIQDSQEPSQTCIQDSQEPPQPPEETDGKEKALEEEVPMEADTELPILVMNVMSLSAQEEELSREDQPETEVEEDPVEFSAKEGFSLKNEMACEGTSPPENVEVKEEAPEALPEVSTASPDLEIQKCPKKEEAKPKSKKKPNRCSASSLLMGTCRRGYVREWAHPCTECGKRFRLKINLIIHQRSHAKEGPYECTVCEISFADKSHLDLHQSIHTEGRAFGAKVWGNVHPELRIRPRRKFCGALYGSAHSLDHRARAGESWLGQAKNEPDARSLSSTRFSQNHRSRTHEKSLLKCTVCRKSLSCPFSLRRHLQTHARDRPYHCSDCKKSFTRRTHLSRHQKIHDRQKALDMVQQPKTAQPKAVPPGPKQPQQREAPGLPKEGGVPCSLDHASKREVSPAPTATKADALLVSPANLVLSDKHCQIHCFGGRAVQPVVRLGNRAVVLGGDRAGLPIANMAEAAAGALSQDGRAQLQREAAAAAMLATGSRWAGPRCAPGVQRGPAPAPAGAMAAWAPPQAQGWDSGPCCPMPLQPAAVPEQTPPQNTEISMRTLVAAVQAVERKVDSFATRLLDLEGRTGATEKKIFDCEKTEMEFGNQLESKWAALGTLIQEYELLQRRLENMENLLKNRNFWILRLPPGVNGDIPKVLAAFDDKTVLPHEERGGREDRQKEWCRNVLQGACESLISLDYAISKPDVLSRLEREEPRPRGRPGQEGRASSADPGAAEPLSRSLEVSPQIKQEEEQVKEHQHDVEEKGDARDAPAAAAWLPGREREQDTERDVTALEPPRPAAGRLDGSAYPGTQQGRAGEAPQSQDAARTGLALERPALPEGGAGTVEAAAARPFLCSACGRSFSHQELFAQHQCTQPGRHPARPGQRPQGLAPPAGVVTQGRAHATGPRAHVCTECGKSFVHQSTLTTHYRTHTGEKPYPCGTCPKRFGRLSTLLEHQRTHTGEKPYACGECQKRFGRLSTLEQHRRTHTGEKPYKCTQCEKSFTRLANLTVHQNTHAGERAYRCAQCGKSFAQKPYFLKHLHNHSREKPYECSECAKSFACRSWLLRHALTHGGEQPCRRGDCPESFVQPELLLERQRLHGGERPCPAAPRCPPAPLPPRSMGEGQAFPPPEHWGSVLSVKVESTEWAARRLLVVVQQAGPTRTAGDRVDLLVVVQRLPVAEALAAAGALEGPLLGVPALVLLQGRLLGEALRTLDAAVEPLPGGAGPRRPACPPAPQLHPVDALVLLEVMFLDEALAAGGAAAQEQEMDSPRSASFRCPVVPEQAAAKGMRSCTTSISLWTVVAAVQAVERRVDSHASRLLNLERRTVTTEKKYFDCEKTVVDFGNQMESKLAVLGTLIQEYGQLQRRLENMENLLKNRNFWLLRLPPGTQGDVPKVPMAFGNDTASFSEREWEHLEEGQKELYKNMMKGNYESLISLDYAISKPDLLSRIERGEAPCGGNQADSAERDVPAEPSAADYAIPEPSFPCVVKQEEESCVEEHRATEGAEFAELSVVPADEVLMFKIEEDSEESLQSSETPKTLSRESQELVFQGPSEELPFDSPYSSPVQQRNQRTSGLVPSPPGEGGLSESNAITFYEQSCPTERPHTCGACGKGFRLKKILTMHQQSHGTLCCGERTEHDESFLHQQHFKLHQQIHVEDRTHAAAERTESLKQNNSAKAPARIPATDKAYSSPKCMKSVNTNGSYRPSQKSQLREKPYKCNKCQESFSQKKTLVIHQRVHSGRSGGVLGCSYCGKTFSHPSNLIRHQRIHTGERPYQCSECSKSFTQKQHLLQHQKIHLRERNRVGTQNVRKAPLDNFF</sequence>
<feature type="domain" description="C2H2-type" evidence="8">
    <location>
        <begin position="1243"/>
        <end position="1270"/>
    </location>
</feature>
<dbReference type="SUPFAM" id="SSF57667">
    <property type="entry name" value="beta-beta-alpha zinc fingers"/>
    <property type="match status" value="9"/>
</dbReference>
<feature type="compositionally biased region" description="Pro residues" evidence="7">
    <location>
        <begin position="1356"/>
        <end position="1368"/>
    </location>
</feature>
<dbReference type="PANTHER" id="PTHR24381:SF443">
    <property type="entry name" value="ZINC FINGER PROTEIN CKR1"/>
    <property type="match status" value="1"/>
</dbReference>
<feature type="compositionally biased region" description="Basic and acidic residues" evidence="7">
    <location>
        <begin position="381"/>
        <end position="393"/>
    </location>
</feature>
<evidence type="ECO:0000256" key="5">
    <source>
        <dbReference type="PROSITE-ProRule" id="PRU00042"/>
    </source>
</evidence>
<feature type="compositionally biased region" description="Polar residues" evidence="7">
    <location>
        <begin position="1949"/>
        <end position="1962"/>
    </location>
</feature>
<dbReference type="InterPro" id="IPR003655">
    <property type="entry name" value="aKRAB"/>
</dbReference>
<feature type="region of interest" description="Disordered" evidence="7">
    <location>
        <begin position="173"/>
        <end position="338"/>
    </location>
</feature>
<protein>
    <recommendedName>
        <fullName evidence="13">Zinc finger protein 777</fullName>
    </recommendedName>
</protein>
<feature type="compositionally biased region" description="Acidic residues" evidence="7">
    <location>
        <begin position="316"/>
        <end position="335"/>
    </location>
</feature>
<feature type="domain" description="C2H2-type" evidence="8">
    <location>
        <begin position="1159"/>
        <end position="1186"/>
    </location>
</feature>
<feature type="domain" description="C2H2-type" evidence="8">
    <location>
        <begin position="579"/>
        <end position="606"/>
    </location>
</feature>
<feature type="domain" description="C2H2-type" evidence="8">
    <location>
        <begin position="1215"/>
        <end position="1242"/>
    </location>
</feature>
<feature type="domain" description="KRAB" evidence="9">
    <location>
        <begin position="1649"/>
        <end position="1720"/>
    </location>
</feature>
<dbReference type="Gene3D" id="3.30.160.60">
    <property type="entry name" value="Classic Zinc Finger"/>
    <property type="match status" value="13"/>
</dbReference>
<feature type="domain" description="C2H2-type" evidence="8">
    <location>
        <begin position="1999"/>
        <end position="2026"/>
    </location>
</feature>
<dbReference type="InterPro" id="IPR036236">
    <property type="entry name" value="Znf_C2H2_sf"/>
</dbReference>
<dbReference type="PROSITE" id="PS00028">
    <property type="entry name" value="ZINC_FINGER_C2H2_1"/>
    <property type="match status" value="14"/>
</dbReference>
<feature type="domain" description="C2H2-type" evidence="8">
    <location>
        <begin position="1271"/>
        <end position="1298"/>
    </location>
</feature>
<evidence type="ECO:0000256" key="1">
    <source>
        <dbReference type="ARBA" id="ARBA00022723"/>
    </source>
</evidence>
<evidence type="ECO:0000256" key="2">
    <source>
        <dbReference type="ARBA" id="ARBA00022737"/>
    </source>
</evidence>
<feature type="region of interest" description="Disordered" evidence="7">
    <location>
        <begin position="1"/>
        <end position="34"/>
    </location>
</feature>
<evidence type="ECO:0000256" key="3">
    <source>
        <dbReference type="ARBA" id="ARBA00022771"/>
    </source>
</evidence>
<keyword evidence="6" id="KW-0175">Coiled coil</keyword>
<feature type="domain" description="C2H2-type" evidence="8">
    <location>
        <begin position="1102"/>
        <end position="1129"/>
    </location>
</feature>
<evidence type="ECO:0000313" key="11">
    <source>
        <dbReference type="Proteomes" id="UP001652627"/>
    </source>
</evidence>
<feature type="domain" description="C2H2-type" evidence="8">
    <location>
        <begin position="422"/>
        <end position="449"/>
    </location>
</feature>
<feature type="domain" description="C2H2-type" evidence="8">
    <location>
        <begin position="1187"/>
        <end position="1214"/>
    </location>
</feature>
<feature type="compositionally biased region" description="Polar residues" evidence="7">
    <location>
        <begin position="258"/>
        <end position="274"/>
    </location>
</feature>
<keyword evidence="2" id="KW-0677">Repeat</keyword>
<dbReference type="InterPro" id="IPR036051">
    <property type="entry name" value="KRAB_dom_sf"/>
</dbReference>
<dbReference type="Pfam" id="PF00096">
    <property type="entry name" value="zf-C2H2"/>
    <property type="match status" value="11"/>
</dbReference>
<feature type="domain" description="KRAB-related" evidence="10">
    <location>
        <begin position="113"/>
        <end position="177"/>
    </location>
</feature>